<gene>
    <name evidence="6" type="ordered locus">Lbys_2084</name>
</gene>
<feature type="domain" description="Multidrug resistance protein MdtA-like barrel-sandwich hybrid" evidence="4">
    <location>
        <begin position="64"/>
        <end position="197"/>
    </location>
</feature>
<dbReference type="Gene3D" id="2.40.420.20">
    <property type="match status" value="1"/>
</dbReference>
<feature type="domain" description="CusB-like beta-barrel" evidence="5">
    <location>
        <begin position="206"/>
        <end position="279"/>
    </location>
</feature>
<organism evidence="6 7">
    <name type="scientific">Leadbetterella byssophila (strain DSM 17132 / JCM 16389 / KACC 11308 / NBRC 106382 / 4M15)</name>
    <dbReference type="NCBI Taxonomy" id="649349"/>
    <lineage>
        <taxon>Bacteria</taxon>
        <taxon>Pseudomonadati</taxon>
        <taxon>Bacteroidota</taxon>
        <taxon>Cytophagia</taxon>
        <taxon>Cytophagales</taxon>
        <taxon>Leadbetterellaceae</taxon>
        <taxon>Leadbetterella</taxon>
    </lineage>
</organism>
<dbReference type="InterPro" id="IPR006143">
    <property type="entry name" value="RND_pump_MFP"/>
</dbReference>
<dbReference type="PANTHER" id="PTHR30097">
    <property type="entry name" value="CATION EFFLUX SYSTEM PROTEIN CUSB"/>
    <property type="match status" value="1"/>
</dbReference>
<dbReference type="GO" id="GO:0015679">
    <property type="term" value="P:plasma membrane copper ion transport"/>
    <property type="evidence" value="ECO:0007669"/>
    <property type="project" value="TreeGrafter"/>
</dbReference>
<dbReference type="Pfam" id="PF25917">
    <property type="entry name" value="BSH_RND"/>
    <property type="match status" value="1"/>
</dbReference>
<evidence type="ECO:0000259" key="4">
    <source>
        <dbReference type="Pfam" id="PF25917"/>
    </source>
</evidence>
<name>E4RTQ6_LEAB4</name>
<feature type="coiled-coil region" evidence="3">
    <location>
        <begin position="100"/>
        <end position="158"/>
    </location>
</feature>
<dbReference type="GO" id="GO:0022857">
    <property type="term" value="F:transmembrane transporter activity"/>
    <property type="evidence" value="ECO:0007669"/>
    <property type="project" value="InterPro"/>
</dbReference>
<dbReference type="eggNOG" id="COG0845">
    <property type="taxonomic scope" value="Bacteria"/>
</dbReference>
<evidence type="ECO:0000313" key="6">
    <source>
        <dbReference type="EMBL" id="ADQ17780.1"/>
    </source>
</evidence>
<dbReference type="AlphaFoldDB" id="E4RTQ6"/>
<keyword evidence="3" id="KW-0175">Coiled coil</keyword>
<dbReference type="GO" id="GO:0060003">
    <property type="term" value="P:copper ion export"/>
    <property type="evidence" value="ECO:0007669"/>
    <property type="project" value="TreeGrafter"/>
</dbReference>
<proteinExistence type="inferred from homology"/>
<dbReference type="FunFam" id="2.40.30.170:FF:000010">
    <property type="entry name" value="Efflux RND transporter periplasmic adaptor subunit"/>
    <property type="match status" value="1"/>
</dbReference>
<protein>
    <submittedName>
        <fullName evidence="6">Efflux transporter, RND family, MFP subunit</fullName>
    </submittedName>
</protein>
<dbReference type="Gene3D" id="2.40.30.170">
    <property type="match status" value="1"/>
</dbReference>
<dbReference type="Gene3D" id="2.40.50.100">
    <property type="match status" value="1"/>
</dbReference>
<reference key="1">
    <citation type="submission" date="2010-11" db="EMBL/GenBank/DDBJ databases">
        <title>The complete genome of Leadbetterella byssophila DSM 17132.</title>
        <authorList>
            <consortium name="US DOE Joint Genome Institute (JGI-PGF)"/>
            <person name="Lucas S."/>
            <person name="Copeland A."/>
            <person name="Lapidus A."/>
            <person name="Glavina del Rio T."/>
            <person name="Dalin E."/>
            <person name="Tice H."/>
            <person name="Bruce D."/>
            <person name="Goodwin L."/>
            <person name="Pitluck S."/>
            <person name="Kyrpides N."/>
            <person name="Mavromatis K."/>
            <person name="Ivanova N."/>
            <person name="Teshima H."/>
            <person name="Brettin T."/>
            <person name="Detter J.C."/>
            <person name="Han C."/>
            <person name="Tapia R."/>
            <person name="Land M."/>
            <person name="Hauser L."/>
            <person name="Markowitz V."/>
            <person name="Cheng J.-F."/>
            <person name="Hugenholtz P."/>
            <person name="Woyke T."/>
            <person name="Wu D."/>
            <person name="Tindall B."/>
            <person name="Pomrenke H.G."/>
            <person name="Brambilla E."/>
            <person name="Klenk H.-P."/>
            <person name="Eisen J.A."/>
        </authorList>
    </citation>
    <scope>NUCLEOTIDE SEQUENCE [LARGE SCALE GENOMIC DNA]</scope>
    <source>
        <strain>DSM 17132</strain>
    </source>
</reference>
<dbReference type="GO" id="GO:0030313">
    <property type="term" value="C:cell envelope"/>
    <property type="evidence" value="ECO:0007669"/>
    <property type="project" value="TreeGrafter"/>
</dbReference>
<accession>E4RTQ6</accession>
<dbReference type="OrthoDB" id="9806939at2"/>
<sequence length="352" mass="39276">MKRILVVLAFWAMGCENQPQQEKRKSFCLDENFKNKIEFYTTRLEEVVEGTHLTGSIIANPEKVVEYRPLWEGTVVKTYFTLGDKVSKGQLLAEIRSTEGNTLQATLSSLESRIKAAERKKENLKHLLADGMASQTELEEAIADLEVLKSEKVRAQTESKWNHSQEGYFKVYAPTSGVVTEKSINIGEQVVAGGEPMFVISDLEDLWLMLNIYASNVQRIQEGMEVSISTLSFPGELFSGRITKISPAFDEDARVLKARSTFENRGGKLKPGMTVDVTAWKKAGESAVAVPVSALVFSDNQYYVLVHHSDCKVEVRKVEIAVKNKEKAYLSGGLSEGEKIISKNQLLVFEAL</sequence>
<evidence type="ECO:0000256" key="2">
    <source>
        <dbReference type="ARBA" id="ARBA00022448"/>
    </source>
</evidence>
<dbReference type="PROSITE" id="PS51257">
    <property type="entry name" value="PROKAR_LIPOPROTEIN"/>
    <property type="match status" value="1"/>
</dbReference>
<keyword evidence="2" id="KW-0813">Transport</keyword>
<dbReference type="KEGG" id="lby:Lbys_2084"/>
<comment type="similarity">
    <text evidence="1">Belongs to the membrane fusion protein (MFP) (TC 8.A.1) family.</text>
</comment>
<evidence type="ECO:0000256" key="1">
    <source>
        <dbReference type="ARBA" id="ARBA00009477"/>
    </source>
</evidence>
<evidence type="ECO:0000259" key="5">
    <source>
        <dbReference type="Pfam" id="PF25954"/>
    </source>
</evidence>
<dbReference type="GO" id="GO:0016020">
    <property type="term" value="C:membrane"/>
    <property type="evidence" value="ECO:0007669"/>
    <property type="project" value="InterPro"/>
</dbReference>
<dbReference type="RefSeq" id="WP_013408826.1">
    <property type="nucleotide sequence ID" value="NC_014655.1"/>
</dbReference>
<dbReference type="InterPro" id="IPR058625">
    <property type="entry name" value="MdtA-like_BSH"/>
</dbReference>
<dbReference type="InterPro" id="IPR058792">
    <property type="entry name" value="Beta-barrel_RND_2"/>
</dbReference>
<keyword evidence="7" id="KW-1185">Reference proteome</keyword>
<evidence type="ECO:0000313" key="7">
    <source>
        <dbReference type="Proteomes" id="UP000007435"/>
    </source>
</evidence>
<dbReference type="STRING" id="649349.Lbys_2084"/>
<dbReference type="InterPro" id="IPR051909">
    <property type="entry name" value="MFP_Cation_Efflux"/>
</dbReference>
<dbReference type="SUPFAM" id="SSF111369">
    <property type="entry name" value="HlyD-like secretion proteins"/>
    <property type="match status" value="1"/>
</dbReference>
<evidence type="ECO:0000256" key="3">
    <source>
        <dbReference type="SAM" id="Coils"/>
    </source>
</evidence>
<dbReference type="EMBL" id="CP002305">
    <property type="protein sequence ID" value="ADQ17780.1"/>
    <property type="molecule type" value="Genomic_DNA"/>
</dbReference>
<dbReference type="PANTHER" id="PTHR30097:SF4">
    <property type="entry name" value="SLR6042 PROTEIN"/>
    <property type="match status" value="1"/>
</dbReference>
<reference evidence="6 7" key="2">
    <citation type="journal article" date="2011" name="Stand. Genomic Sci.">
        <title>Complete genome sequence of Leadbetterella byssophila type strain (4M15).</title>
        <authorList>
            <person name="Abt B."/>
            <person name="Teshima H."/>
            <person name="Lucas S."/>
            <person name="Lapidus A."/>
            <person name="Del Rio T.G."/>
            <person name="Nolan M."/>
            <person name="Tice H."/>
            <person name="Cheng J.F."/>
            <person name="Pitluck S."/>
            <person name="Liolios K."/>
            <person name="Pagani I."/>
            <person name="Ivanova N."/>
            <person name="Mavromatis K."/>
            <person name="Pati A."/>
            <person name="Tapia R."/>
            <person name="Han C."/>
            <person name="Goodwin L."/>
            <person name="Chen A."/>
            <person name="Palaniappan K."/>
            <person name="Land M."/>
            <person name="Hauser L."/>
            <person name="Chang Y.J."/>
            <person name="Jeffries C.D."/>
            <person name="Rohde M."/>
            <person name="Goker M."/>
            <person name="Tindall B.J."/>
            <person name="Detter J.C."/>
            <person name="Woyke T."/>
            <person name="Bristow J."/>
            <person name="Eisen J.A."/>
            <person name="Markowitz V."/>
            <person name="Hugenholtz P."/>
            <person name="Klenk H.P."/>
            <person name="Kyrpides N.C."/>
        </authorList>
    </citation>
    <scope>NUCLEOTIDE SEQUENCE [LARGE SCALE GENOMIC DNA]</scope>
    <source>
        <strain evidence="7">DSM 17132 / JCM 16389 / KACC 11308 / NBRC 106382 / 4M15</strain>
    </source>
</reference>
<dbReference type="Pfam" id="PF25954">
    <property type="entry name" value="Beta-barrel_RND_2"/>
    <property type="match status" value="1"/>
</dbReference>
<dbReference type="HOGENOM" id="CLU_018816_13_3_10"/>
<dbReference type="NCBIfam" id="TIGR01730">
    <property type="entry name" value="RND_mfp"/>
    <property type="match status" value="1"/>
</dbReference>
<dbReference type="Proteomes" id="UP000007435">
    <property type="component" value="Chromosome"/>
</dbReference>